<dbReference type="Pfam" id="PF01547">
    <property type="entry name" value="SBP_bac_1"/>
    <property type="match status" value="1"/>
</dbReference>
<keyword evidence="6" id="KW-1185">Reference proteome</keyword>
<dbReference type="InterPro" id="IPR006059">
    <property type="entry name" value="SBP"/>
</dbReference>
<proteinExistence type="inferred from homology"/>
<dbReference type="EMBL" id="JBHULR010000021">
    <property type="protein sequence ID" value="MFD2549882.1"/>
    <property type="molecule type" value="Genomic_DNA"/>
</dbReference>
<sequence length="388" mass="43261">MTKKIQLKGITWGHSRGLVPMVATAQRYEELHPEVEIVWKKRTLQEFADKSIEQLAAEYDLLVIDHPWTGHAAAKKMVVSYDDYLEKEYLEDQRANSVGQSYTSYNFEGKQWALPIDAATPVAASRPDLLAELGLSLPQTFADVLALARQGRVAFSLIPVDVLMSFYMFCCSLGEAPCAGTDAVVSEATGVKALQLFKSLADLTDARFYAKNPFMVFEDMVNNDEIVYCPFAYGYSNYAREGYGRKLLHFHDLVSLDERGPMISTLGGAGLAVSARSAYVDVAVDYARFVGSPAIQSTLYVENGGQPGHLQAWENKKVNANTADFFQNTLPTLQRAFLRPRYFGHMHFQDHAGDVVVRYLKEGGDEHSVLAALNDMYKESQRIDDVHG</sequence>
<organism evidence="5 6">
    <name type="scientific">Sphingobacterium suaedae</name>
    <dbReference type="NCBI Taxonomy" id="1686402"/>
    <lineage>
        <taxon>Bacteria</taxon>
        <taxon>Pseudomonadati</taxon>
        <taxon>Bacteroidota</taxon>
        <taxon>Sphingobacteriia</taxon>
        <taxon>Sphingobacteriales</taxon>
        <taxon>Sphingobacteriaceae</taxon>
        <taxon>Sphingobacterium</taxon>
    </lineage>
</organism>
<protein>
    <submittedName>
        <fullName evidence="5">ABC transporter substrate-binding protein</fullName>
    </submittedName>
</protein>
<dbReference type="PANTHER" id="PTHR43649">
    <property type="entry name" value="ARABINOSE-BINDING PROTEIN-RELATED"/>
    <property type="match status" value="1"/>
</dbReference>
<reference evidence="6" key="1">
    <citation type="journal article" date="2019" name="Int. J. Syst. Evol. Microbiol.">
        <title>The Global Catalogue of Microorganisms (GCM) 10K type strain sequencing project: providing services to taxonomists for standard genome sequencing and annotation.</title>
        <authorList>
            <consortium name="The Broad Institute Genomics Platform"/>
            <consortium name="The Broad Institute Genome Sequencing Center for Infectious Disease"/>
            <person name="Wu L."/>
            <person name="Ma J."/>
        </authorList>
    </citation>
    <scope>NUCLEOTIDE SEQUENCE [LARGE SCALE GENOMIC DNA]</scope>
    <source>
        <strain evidence="6">KCTC 42662</strain>
    </source>
</reference>
<gene>
    <name evidence="5" type="ORF">ACFSR5_19715</name>
</gene>
<dbReference type="RefSeq" id="WP_380906240.1">
    <property type="nucleotide sequence ID" value="NZ_JBHUEG010000018.1"/>
</dbReference>
<evidence type="ECO:0000256" key="1">
    <source>
        <dbReference type="ARBA" id="ARBA00004418"/>
    </source>
</evidence>
<evidence type="ECO:0000313" key="6">
    <source>
        <dbReference type="Proteomes" id="UP001597545"/>
    </source>
</evidence>
<dbReference type="InterPro" id="IPR050490">
    <property type="entry name" value="Bact_solute-bd_prot1"/>
</dbReference>
<comment type="similarity">
    <text evidence="2">Belongs to the bacterial solute-binding protein 1 family.</text>
</comment>
<keyword evidence="4" id="KW-0732">Signal</keyword>
<evidence type="ECO:0000256" key="2">
    <source>
        <dbReference type="ARBA" id="ARBA00008520"/>
    </source>
</evidence>
<evidence type="ECO:0000256" key="4">
    <source>
        <dbReference type="ARBA" id="ARBA00022729"/>
    </source>
</evidence>
<dbReference type="Gene3D" id="3.40.190.10">
    <property type="entry name" value="Periplasmic binding protein-like II"/>
    <property type="match status" value="1"/>
</dbReference>
<comment type="subcellular location">
    <subcellularLocation>
        <location evidence="1">Periplasm</location>
    </subcellularLocation>
</comment>
<dbReference type="Proteomes" id="UP001597545">
    <property type="component" value="Unassembled WGS sequence"/>
</dbReference>
<keyword evidence="3" id="KW-0813">Transport</keyword>
<evidence type="ECO:0000256" key="3">
    <source>
        <dbReference type="ARBA" id="ARBA00022448"/>
    </source>
</evidence>
<dbReference type="SUPFAM" id="SSF53850">
    <property type="entry name" value="Periplasmic binding protein-like II"/>
    <property type="match status" value="1"/>
</dbReference>
<evidence type="ECO:0000313" key="5">
    <source>
        <dbReference type="EMBL" id="MFD2549882.1"/>
    </source>
</evidence>
<dbReference type="PANTHER" id="PTHR43649:SF34">
    <property type="entry name" value="ABC TRANSPORTER PERIPLASMIC-BINDING PROTEIN YCJN-RELATED"/>
    <property type="match status" value="1"/>
</dbReference>
<comment type="caution">
    <text evidence="5">The sequence shown here is derived from an EMBL/GenBank/DDBJ whole genome shotgun (WGS) entry which is preliminary data.</text>
</comment>
<name>A0ABW5KQK1_9SPHI</name>
<accession>A0ABW5KQK1</accession>